<name>A0A210QR64_MIZYE</name>
<dbReference type="Proteomes" id="UP000242188">
    <property type="component" value="Unassembled WGS sequence"/>
</dbReference>
<feature type="compositionally biased region" description="Basic and acidic residues" evidence="14">
    <location>
        <begin position="1"/>
        <end position="11"/>
    </location>
</feature>
<dbReference type="GO" id="GO:0035694">
    <property type="term" value="P:mitochondrial protein catabolic process"/>
    <property type="evidence" value="ECO:0007669"/>
    <property type="project" value="InterPro"/>
</dbReference>
<keyword evidence="9" id="KW-0446">Lipid-binding</keyword>
<evidence type="ECO:0000256" key="11">
    <source>
        <dbReference type="ARBA" id="ARBA00023136"/>
    </source>
</evidence>
<dbReference type="GO" id="GO:0035695">
    <property type="term" value="P:mitophagy by internal vacuole formation"/>
    <property type="evidence" value="ECO:0007669"/>
    <property type="project" value="TreeGrafter"/>
</dbReference>
<dbReference type="EMBL" id="NEDP02002314">
    <property type="protein sequence ID" value="OWF51203.1"/>
    <property type="molecule type" value="Genomic_DNA"/>
</dbReference>
<proteinExistence type="inferred from homology"/>
<evidence type="ECO:0000256" key="6">
    <source>
        <dbReference type="ARBA" id="ARBA00022490"/>
    </source>
</evidence>
<keyword evidence="17" id="KW-1185">Reference proteome</keyword>
<dbReference type="GO" id="GO:0008289">
    <property type="term" value="F:lipid binding"/>
    <property type="evidence" value="ECO:0007669"/>
    <property type="project" value="UniProtKB-KW"/>
</dbReference>
<keyword evidence="8 13" id="KW-0175">Coiled coil</keyword>
<dbReference type="GO" id="GO:0005759">
    <property type="term" value="C:mitochondrial matrix"/>
    <property type="evidence" value="ECO:0007669"/>
    <property type="project" value="UniProtKB-SubCell"/>
</dbReference>
<dbReference type="PANTHER" id="PTHR21771:SF0">
    <property type="entry name" value="MITOCHONDRIA-EATING PROTEIN"/>
    <property type="match status" value="1"/>
</dbReference>
<accession>A0A210QR64</accession>
<evidence type="ECO:0000259" key="15">
    <source>
        <dbReference type="Pfam" id="PF16026"/>
    </source>
</evidence>
<feature type="compositionally biased region" description="Polar residues" evidence="14">
    <location>
        <begin position="406"/>
        <end position="429"/>
    </location>
</feature>
<comment type="similarity">
    <text evidence="4">Belongs to the MIEAP family.</text>
</comment>
<reference evidence="16 17" key="1">
    <citation type="journal article" date="2017" name="Nat. Ecol. Evol.">
        <title>Scallop genome provides insights into evolution of bilaterian karyotype and development.</title>
        <authorList>
            <person name="Wang S."/>
            <person name="Zhang J."/>
            <person name="Jiao W."/>
            <person name="Li J."/>
            <person name="Xun X."/>
            <person name="Sun Y."/>
            <person name="Guo X."/>
            <person name="Huan P."/>
            <person name="Dong B."/>
            <person name="Zhang L."/>
            <person name="Hu X."/>
            <person name="Sun X."/>
            <person name="Wang J."/>
            <person name="Zhao C."/>
            <person name="Wang Y."/>
            <person name="Wang D."/>
            <person name="Huang X."/>
            <person name="Wang R."/>
            <person name="Lv J."/>
            <person name="Li Y."/>
            <person name="Zhang Z."/>
            <person name="Liu B."/>
            <person name="Lu W."/>
            <person name="Hui Y."/>
            <person name="Liang J."/>
            <person name="Zhou Z."/>
            <person name="Hou R."/>
            <person name="Li X."/>
            <person name="Liu Y."/>
            <person name="Li H."/>
            <person name="Ning X."/>
            <person name="Lin Y."/>
            <person name="Zhao L."/>
            <person name="Xing Q."/>
            <person name="Dou J."/>
            <person name="Li Y."/>
            <person name="Mao J."/>
            <person name="Guo H."/>
            <person name="Dou H."/>
            <person name="Li T."/>
            <person name="Mu C."/>
            <person name="Jiang W."/>
            <person name="Fu Q."/>
            <person name="Fu X."/>
            <person name="Miao Y."/>
            <person name="Liu J."/>
            <person name="Yu Q."/>
            <person name="Li R."/>
            <person name="Liao H."/>
            <person name="Li X."/>
            <person name="Kong Y."/>
            <person name="Jiang Z."/>
            <person name="Chourrout D."/>
            <person name="Li R."/>
            <person name="Bao Z."/>
        </authorList>
    </citation>
    <scope>NUCLEOTIDE SEQUENCE [LARGE SCALE GENOMIC DNA]</scope>
    <source>
        <strain evidence="16 17">PY_sf001</strain>
    </source>
</reference>
<evidence type="ECO:0000256" key="12">
    <source>
        <dbReference type="ARBA" id="ARBA00032687"/>
    </source>
</evidence>
<sequence>MTSNLQEEHITRAKYPSPYPLNRGYARTDRPTLRVEPSAQKNVDVTSALCLSEELVKIIKSDEQRKKQENKRMKQMEKDLEALLNEKDTLQKENKKLESKCQQTDELLGVIQILKTENNKYKEDLKRKQDNVSSEINQISLDSCLPCDSKGKEKKLSDGNTAIPDLSDVNRAIKLGERYQELYDNEWTDAMEKLGGFEVDERKSVQKLLDILKKCYKTCEDISDKQMKLLQITLVDPLDSGRPKHGWVEASNPKIPRSIYKQLKEFRKGVSSYAVDKIYKEHASDKFWFEVKTVPNFVQKCIELCWLMCIQDLPLAIGKDATEGVTFDTSMYKPYTNSGTVVSYNVWPPLLLHENGPLLVKGVVQPQKVERKNKIERGDLNGMKATAAAKQRTDVYRSSARDHVTSRNTSGQDQDNQSTRPSTNYTQQSVCPYTGHKLIQSDGVTYIQLGGNHYDYDEYKRLILKKEESYA</sequence>
<evidence type="ECO:0000256" key="8">
    <source>
        <dbReference type="ARBA" id="ARBA00023054"/>
    </source>
</evidence>
<evidence type="ECO:0000256" key="10">
    <source>
        <dbReference type="ARBA" id="ARBA00023128"/>
    </source>
</evidence>
<keyword evidence="11" id="KW-0472">Membrane</keyword>
<evidence type="ECO:0000256" key="4">
    <source>
        <dbReference type="ARBA" id="ARBA00008233"/>
    </source>
</evidence>
<evidence type="ECO:0000256" key="1">
    <source>
        <dbReference type="ARBA" id="ARBA00004294"/>
    </source>
</evidence>
<evidence type="ECO:0000256" key="5">
    <source>
        <dbReference type="ARBA" id="ARBA00019863"/>
    </source>
</evidence>
<feature type="compositionally biased region" description="Basic and acidic residues" evidence="14">
    <location>
        <begin position="391"/>
        <end position="405"/>
    </location>
</feature>
<comment type="subcellular location">
    <subcellularLocation>
        <location evidence="3">Cytoplasm</location>
    </subcellularLocation>
    <subcellularLocation>
        <location evidence="2">Mitochondrion matrix</location>
    </subcellularLocation>
    <subcellularLocation>
        <location evidence="1">Mitochondrion outer membrane</location>
    </subcellularLocation>
</comment>
<organism evidence="16 17">
    <name type="scientific">Mizuhopecten yessoensis</name>
    <name type="common">Japanese scallop</name>
    <name type="synonym">Patinopecten yessoensis</name>
    <dbReference type="NCBI Taxonomy" id="6573"/>
    <lineage>
        <taxon>Eukaryota</taxon>
        <taxon>Metazoa</taxon>
        <taxon>Spiralia</taxon>
        <taxon>Lophotrochozoa</taxon>
        <taxon>Mollusca</taxon>
        <taxon>Bivalvia</taxon>
        <taxon>Autobranchia</taxon>
        <taxon>Pteriomorphia</taxon>
        <taxon>Pectinida</taxon>
        <taxon>Pectinoidea</taxon>
        <taxon>Pectinidae</taxon>
        <taxon>Mizuhopecten</taxon>
    </lineage>
</organism>
<dbReference type="PANTHER" id="PTHR21771">
    <property type="entry name" value="MITOCHONDRIA-EATING PROTEIN-RELATED"/>
    <property type="match status" value="1"/>
</dbReference>
<evidence type="ECO:0000313" key="17">
    <source>
        <dbReference type="Proteomes" id="UP000242188"/>
    </source>
</evidence>
<feature type="coiled-coil region" evidence="13">
    <location>
        <begin position="59"/>
        <end position="142"/>
    </location>
</feature>
<evidence type="ECO:0000256" key="13">
    <source>
        <dbReference type="SAM" id="Coils"/>
    </source>
</evidence>
<keyword evidence="7" id="KW-1000">Mitochondrion outer membrane</keyword>
<dbReference type="GO" id="GO:0005741">
    <property type="term" value="C:mitochondrial outer membrane"/>
    <property type="evidence" value="ECO:0007669"/>
    <property type="project" value="UniProtKB-SubCell"/>
</dbReference>
<dbReference type="Pfam" id="PF16026">
    <property type="entry name" value="MIEAP"/>
    <property type="match status" value="1"/>
</dbReference>
<dbReference type="AlphaFoldDB" id="A0A210QR64"/>
<keyword evidence="10" id="KW-0496">Mitochondrion</keyword>
<gene>
    <name evidence="16" type="ORF">KP79_PYT12978</name>
</gene>
<comment type="caution">
    <text evidence="16">The sequence shown here is derived from an EMBL/GenBank/DDBJ whole genome shotgun (WGS) entry which is preliminary data.</text>
</comment>
<evidence type="ECO:0000256" key="3">
    <source>
        <dbReference type="ARBA" id="ARBA00004496"/>
    </source>
</evidence>
<dbReference type="InterPro" id="IPR031981">
    <property type="entry name" value="MIEAP_C"/>
</dbReference>
<protein>
    <recommendedName>
        <fullName evidence="5">Mitochondria-eating protein</fullName>
    </recommendedName>
    <alternativeName>
        <fullName evidence="12">Spermatogenesis-associated protein 18</fullName>
    </alternativeName>
</protein>
<feature type="region of interest" description="Disordered" evidence="14">
    <location>
        <begin position="391"/>
        <end position="429"/>
    </location>
</feature>
<dbReference type="InterPro" id="IPR026169">
    <property type="entry name" value="MIEAP"/>
</dbReference>
<dbReference type="OrthoDB" id="6123715at2759"/>
<evidence type="ECO:0000256" key="2">
    <source>
        <dbReference type="ARBA" id="ARBA00004305"/>
    </source>
</evidence>
<evidence type="ECO:0000256" key="14">
    <source>
        <dbReference type="SAM" id="MobiDB-lite"/>
    </source>
</evidence>
<evidence type="ECO:0000256" key="9">
    <source>
        <dbReference type="ARBA" id="ARBA00023121"/>
    </source>
</evidence>
<feature type="domain" description="Mitochondria-eating protein C-terminal" evidence="15">
    <location>
        <begin position="174"/>
        <end position="365"/>
    </location>
</feature>
<evidence type="ECO:0000256" key="7">
    <source>
        <dbReference type="ARBA" id="ARBA00022787"/>
    </source>
</evidence>
<feature type="region of interest" description="Disordered" evidence="14">
    <location>
        <begin position="1"/>
        <end position="24"/>
    </location>
</feature>
<keyword evidence="6" id="KW-0963">Cytoplasm</keyword>
<evidence type="ECO:0000313" key="16">
    <source>
        <dbReference type="EMBL" id="OWF51203.1"/>
    </source>
</evidence>